<dbReference type="Pfam" id="PF13432">
    <property type="entry name" value="TPR_16"/>
    <property type="match status" value="1"/>
</dbReference>
<dbReference type="SUPFAM" id="SSF48452">
    <property type="entry name" value="TPR-like"/>
    <property type="match status" value="1"/>
</dbReference>
<dbReference type="EMBL" id="LR746268">
    <property type="protein sequence ID" value="CAA7395785.1"/>
    <property type="molecule type" value="Genomic_DNA"/>
</dbReference>
<reference evidence="2" key="1">
    <citation type="submission" date="2020-02" db="EMBL/GenBank/DDBJ databases">
        <authorList>
            <person name="Scholz U."/>
            <person name="Mascher M."/>
            <person name="Fiebig A."/>
        </authorList>
    </citation>
    <scope>NUCLEOTIDE SEQUENCE</scope>
</reference>
<evidence type="ECO:0000313" key="1">
    <source>
        <dbReference type="EMBL" id="CAA2619727.1"/>
    </source>
</evidence>
<dbReference type="AlphaFoldDB" id="A0A7I8KFP0"/>
<evidence type="ECO:0000313" key="3">
    <source>
        <dbReference type="Proteomes" id="UP000663760"/>
    </source>
</evidence>
<keyword evidence="3" id="KW-1185">Reference proteome</keyword>
<protein>
    <submittedName>
        <fullName evidence="2">Uncharacterized protein</fullName>
    </submittedName>
</protein>
<gene>
    <name evidence="1" type="ORF">SI7747_05005896</name>
    <name evidence="2" type="ORF">SI8410_05006448</name>
</gene>
<dbReference type="InterPro" id="IPR011990">
    <property type="entry name" value="TPR-like_helical_dom_sf"/>
</dbReference>
<dbReference type="InterPro" id="IPR019734">
    <property type="entry name" value="TPR_rpt"/>
</dbReference>
<proteinExistence type="predicted"/>
<dbReference type="PANTHER" id="PTHR21581">
    <property type="entry name" value="D-ALANYL-D-ALANINE CARBOXYPEPTIDASE"/>
    <property type="match status" value="1"/>
</dbReference>
<accession>A0A7I8KFP0</accession>
<dbReference type="OrthoDB" id="428342at2759"/>
<dbReference type="Proteomes" id="UP000663760">
    <property type="component" value="Chromosome 5"/>
</dbReference>
<dbReference type="Gene3D" id="1.25.40.10">
    <property type="entry name" value="Tetratricopeptide repeat domain"/>
    <property type="match status" value="1"/>
</dbReference>
<dbReference type="SMART" id="SM00028">
    <property type="entry name" value="TPR"/>
    <property type="match status" value="3"/>
</dbReference>
<evidence type="ECO:0000313" key="2">
    <source>
        <dbReference type="EMBL" id="CAA7395785.1"/>
    </source>
</evidence>
<dbReference type="EMBL" id="LR743592">
    <property type="protein sequence ID" value="CAA2619727.1"/>
    <property type="molecule type" value="Genomic_DNA"/>
</dbReference>
<organism evidence="2 3">
    <name type="scientific">Spirodela intermedia</name>
    <name type="common">Intermediate duckweed</name>
    <dbReference type="NCBI Taxonomy" id="51605"/>
    <lineage>
        <taxon>Eukaryota</taxon>
        <taxon>Viridiplantae</taxon>
        <taxon>Streptophyta</taxon>
        <taxon>Embryophyta</taxon>
        <taxon>Tracheophyta</taxon>
        <taxon>Spermatophyta</taxon>
        <taxon>Magnoliopsida</taxon>
        <taxon>Liliopsida</taxon>
        <taxon>Araceae</taxon>
        <taxon>Lemnoideae</taxon>
        <taxon>Spirodela</taxon>
    </lineage>
</organism>
<dbReference type="PANTHER" id="PTHR21581:SF6">
    <property type="entry name" value="TRAFFICKING PROTEIN PARTICLE COMPLEX SUBUNIT 12"/>
    <property type="match status" value="1"/>
</dbReference>
<sequence length="386" mass="42938">MDRQGDLTGTLDLASSVESLSLDAPSSTSFSGADPLSAAALFTSPSDLCFELDSFNDLAARGQWRAVLDKVYHARSLSILSTAPPHQQFVYLAIAVLALFKLRRYREADRELQSIDYDLDSPSLRYDSYPAAYPGRSGSMLPFAVRYFHAELPLRLDDDRAETLDRLYALLDLVRARIAEREASGGAAQSDLWRRREAFVIGTLCRHHFSHREFDVCLLLIRELLSKNPSDPALLSRLAFVQMQIGDLDGSKATFDRVATICRDRGGVQNENLLARNRALSLIAAKDYRAAVREYEACIERDPADVIAINNKALCLMYSRDLSDSIKVLEGALERVPTAAVNETAVVNLCSMYELAYANHVDVKKSLSTWIARVAPDDFDSSCTRV</sequence>
<name>A0A7I8KFP0_SPIIN</name>